<keyword evidence="3" id="KW-1185">Reference proteome</keyword>
<dbReference type="GO" id="GO:0016779">
    <property type="term" value="F:nucleotidyltransferase activity"/>
    <property type="evidence" value="ECO:0007669"/>
    <property type="project" value="InterPro"/>
</dbReference>
<gene>
    <name evidence="2" type="ORF">HC235_08815</name>
</gene>
<evidence type="ECO:0000313" key="2">
    <source>
        <dbReference type="EMBL" id="NYR16027.1"/>
    </source>
</evidence>
<sequence>MVWEALAERVRRYPEEFARCVSSIIQRYEGKVTVILFGSRAAGRHSASSDYDIMVVVPSYADYFDEVAQIRRLCRGVPVDIVLFAKDEFVLDGIVAKMLESCVTIHDGLSLSPCQQAVAVSPQ</sequence>
<dbReference type="InterPro" id="IPR002934">
    <property type="entry name" value="Polymerase_NTP_transf_dom"/>
</dbReference>
<dbReference type="Gene3D" id="3.30.460.10">
    <property type="entry name" value="Beta Polymerase, domain 2"/>
    <property type="match status" value="1"/>
</dbReference>
<dbReference type="RefSeq" id="WP_128622319.1">
    <property type="nucleotide sequence ID" value="NZ_JAAVJF010000004.1"/>
</dbReference>
<proteinExistence type="predicted"/>
<dbReference type="AlphaFoldDB" id="A0A7L4PC50"/>
<dbReference type="Proteomes" id="UP000554766">
    <property type="component" value="Unassembled WGS sequence"/>
</dbReference>
<dbReference type="InterPro" id="IPR043519">
    <property type="entry name" value="NT_sf"/>
</dbReference>
<accession>A0A7L4PC50</accession>
<dbReference type="EMBL" id="JAAVJF010000004">
    <property type="protein sequence ID" value="NYR16027.1"/>
    <property type="molecule type" value="Genomic_DNA"/>
</dbReference>
<comment type="caution">
    <text evidence="2">The sequence shown here is derived from an EMBL/GenBank/DDBJ whole genome shotgun (WGS) entry which is preliminary data.</text>
</comment>
<evidence type="ECO:0000313" key="3">
    <source>
        <dbReference type="Proteomes" id="UP000554766"/>
    </source>
</evidence>
<dbReference type="Pfam" id="PF01909">
    <property type="entry name" value="NTP_transf_2"/>
    <property type="match status" value="1"/>
</dbReference>
<feature type="domain" description="Polymerase nucleotidyl transferase" evidence="1">
    <location>
        <begin position="24"/>
        <end position="101"/>
    </location>
</feature>
<organism evidence="2 3">
    <name type="scientific">Pyrobaculum arsenaticum</name>
    <dbReference type="NCBI Taxonomy" id="121277"/>
    <lineage>
        <taxon>Archaea</taxon>
        <taxon>Thermoproteota</taxon>
        <taxon>Thermoprotei</taxon>
        <taxon>Thermoproteales</taxon>
        <taxon>Thermoproteaceae</taxon>
        <taxon>Pyrobaculum</taxon>
    </lineage>
</organism>
<dbReference type="PANTHER" id="PTHR43449:SF3">
    <property type="entry name" value="POLYMERASE NUCLEOTIDYL TRANSFERASE DOMAIN-CONTAINING PROTEIN"/>
    <property type="match status" value="1"/>
</dbReference>
<protein>
    <submittedName>
        <fullName evidence="2">Nucleotidyltransferase domain-containing protein</fullName>
    </submittedName>
</protein>
<dbReference type="GeneID" id="5055379"/>
<dbReference type="PANTHER" id="PTHR43449">
    <property type="entry name" value="NUCLEOTIDYLTRANSFERASE"/>
    <property type="match status" value="1"/>
</dbReference>
<name>A0A7L4PC50_9CREN</name>
<dbReference type="CDD" id="cd05403">
    <property type="entry name" value="NT_KNTase_like"/>
    <property type="match status" value="1"/>
</dbReference>
<evidence type="ECO:0000259" key="1">
    <source>
        <dbReference type="Pfam" id="PF01909"/>
    </source>
</evidence>
<keyword evidence="2" id="KW-0808">Transferase</keyword>
<dbReference type="SUPFAM" id="SSF81301">
    <property type="entry name" value="Nucleotidyltransferase"/>
    <property type="match status" value="1"/>
</dbReference>
<reference evidence="2 3" key="1">
    <citation type="journal article" date="2020" name="Nat. Commun.">
        <title>The structures of two archaeal type IV pili illuminate evolutionary relationships.</title>
        <authorList>
            <person name="Wang F."/>
            <person name="Baquero D.P."/>
            <person name="Su Z."/>
            <person name="Beltran L.C."/>
            <person name="Prangishvili D."/>
            <person name="Krupovic M."/>
            <person name="Egelman E.H."/>
        </authorList>
    </citation>
    <scope>NUCLEOTIDE SEQUENCE [LARGE SCALE GENOMIC DNA]</scope>
    <source>
        <strain evidence="2 3">2GA</strain>
    </source>
</reference>